<proteinExistence type="predicted"/>
<sequence length="63" mass="7449">MKPQARKFRFGELPPEREAWEGLSVEVRLRAVREMVLFWTKLKGQDIRGIAPVARRRAWGELE</sequence>
<name>A0A399EYJ0_9DEIN</name>
<protein>
    <submittedName>
        <fullName evidence="1">Uncharacterized protein</fullName>
    </submittedName>
</protein>
<evidence type="ECO:0000313" key="1">
    <source>
        <dbReference type="EMBL" id="RIH87602.1"/>
    </source>
</evidence>
<dbReference type="OrthoDB" id="26451at2"/>
<organism evidence="1 2">
    <name type="scientific">Meiothermus luteus</name>
    <dbReference type="NCBI Taxonomy" id="2026184"/>
    <lineage>
        <taxon>Bacteria</taxon>
        <taxon>Thermotogati</taxon>
        <taxon>Deinococcota</taxon>
        <taxon>Deinococci</taxon>
        <taxon>Thermales</taxon>
        <taxon>Thermaceae</taxon>
        <taxon>Meiothermus</taxon>
    </lineage>
</organism>
<comment type="caution">
    <text evidence="1">The sequence shown here is derived from an EMBL/GenBank/DDBJ whole genome shotgun (WGS) entry which is preliminary data.</text>
</comment>
<gene>
    <name evidence="1" type="ORF">Mlute_00912</name>
</gene>
<accession>A0A399EYJ0</accession>
<dbReference type="Proteomes" id="UP000265800">
    <property type="component" value="Unassembled WGS sequence"/>
</dbReference>
<dbReference type="AlphaFoldDB" id="A0A399EYJ0"/>
<keyword evidence="2" id="KW-1185">Reference proteome</keyword>
<dbReference type="RefSeq" id="WP_119359578.1">
    <property type="nucleotide sequence ID" value="NZ_QWKZ01000020.1"/>
</dbReference>
<reference evidence="1 2" key="1">
    <citation type="submission" date="2018-08" db="EMBL/GenBank/DDBJ databases">
        <title>Meiothermus luteus KCTC 52599 genome sequencing project.</title>
        <authorList>
            <person name="Da Costa M.S."/>
            <person name="Albuquerque L."/>
            <person name="Raposo P."/>
            <person name="Froufe H.J.C."/>
            <person name="Barroso C.S."/>
            <person name="Egas C."/>
        </authorList>
    </citation>
    <scope>NUCLEOTIDE SEQUENCE [LARGE SCALE GENOMIC DNA]</scope>
    <source>
        <strain evidence="1 2">KCTC 52599</strain>
    </source>
</reference>
<evidence type="ECO:0000313" key="2">
    <source>
        <dbReference type="Proteomes" id="UP000265800"/>
    </source>
</evidence>
<dbReference type="EMBL" id="QWKZ01000020">
    <property type="protein sequence ID" value="RIH87602.1"/>
    <property type="molecule type" value="Genomic_DNA"/>
</dbReference>